<name>A0A7L7L4K0_9BACT</name>
<accession>A0A7L7L4K0</accession>
<proteinExistence type="predicted"/>
<evidence type="ECO:0000313" key="2">
    <source>
        <dbReference type="Proteomes" id="UP000514509"/>
    </source>
</evidence>
<evidence type="ECO:0000313" key="1">
    <source>
        <dbReference type="EMBL" id="QMU27515.1"/>
    </source>
</evidence>
<organism evidence="1 2">
    <name type="scientific">Adhaeribacter radiodurans</name>
    <dbReference type="NCBI Taxonomy" id="2745197"/>
    <lineage>
        <taxon>Bacteria</taxon>
        <taxon>Pseudomonadati</taxon>
        <taxon>Bacteroidota</taxon>
        <taxon>Cytophagia</taxon>
        <taxon>Cytophagales</taxon>
        <taxon>Hymenobacteraceae</taxon>
        <taxon>Adhaeribacter</taxon>
    </lineage>
</organism>
<evidence type="ECO:0008006" key="3">
    <source>
        <dbReference type="Google" id="ProtNLM"/>
    </source>
</evidence>
<keyword evidence="2" id="KW-1185">Reference proteome</keyword>
<reference evidence="1 2" key="2">
    <citation type="submission" date="2020-08" db="EMBL/GenBank/DDBJ databases">
        <title>Adhaeribacter dokdonensis sp. nov., isolated from the rhizosphere of Elymus tsukushiensis, a plant native to the Dokdo Islands, Republic of Korea.</title>
        <authorList>
            <person name="Ghim S.Y."/>
        </authorList>
    </citation>
    <scope>NUCLEOTIDE SEQUENCE [LARGE SCALE GENOMIC DNA]</scope>
    <source>
        <strain evidence="1 2">KUDC8001</strain>
    </source>
</reference>
<dbReference type="EMBL" id="CP055153">
    <property type="protein sequence ID" value="QMU27515.1"/>
    <property type="molecule type" value="Genomic_DNA"/>
</dbReference>
<dbReference type="KEGG" id="add:HUW48_05440"/>
<dbReference type="RefSeq" id="WP_182414710.1">
    <property type="nucleotide sequence ID" value="NZ_CP055153.1"/>
</dbReference>
<protein>
    <recommendedName>
        <fullName evidence="3">GNAT family N-acetyltransferase</fullName>
    </recommendedName>
</protein>
<reference evidence="1 2" key="1">
    <citation type="submission" date="2020-06" db="EMBL/GenBank/DDBJ databases">
        <authorList>
            <person name="Hwang Y.J."/>
        </authorList>
    </citation>
    <scope>NUCLEOTIDE SEQUENCE [LARGE SCALE GENOMIC DNA]</scope>
    <source>
        <strain evidence="1 2">KUDC8001</strain>
    </source>
</reference>
<dbReference type="Proteomes" id="UP000514509">
    <property type="component" value="Chromosome"/>
</dbReference>
<dbReference type="AlphaFoldDB" id="A0A7L7L4K0"/>
<gene>
    <name evidence="1" type="ORF">HUW48_05440</name>
</gene>
<sequence>MSHYKVKAAVNLLDSDVKAILNFWEMTNGQNMTPDVFKEKFKNSEFHLLKDHSSNLRAVARMNFDFKLKIDDQTYTYPEFGGFVAKPRSKGYGTELLVNLIQNLKKRKIEALGFCEKPLRLYYEKCGIQILYDQAKFLREAGENDWVISSDDDILDLTLSPASVQLLQSLNSANLAYLIDD</sequence>
<dbReference type="InterPro" id="IPR016181">
    <property type="entry name" value="Acyl_CoA_acyltransferase"/>
</dbReference>
<dbReference type="SUPFAM" id="SSF55729">
    <property type="entry name" value="Acyl-CoA N-acyltransferases (Nat)"/>
    <property type="match status" value="1"/>
</dbReference>
<dbReference type="Gene3D" id="3.40.630.30">
    <property type="match status" value="1"/>
</dbReference>